<keyword evidence="4 5" id="KW-0687">Ribonucleoprotein</keyword>
<dbReference type="InterPro" id="IPR001021">
    <property type="entry name" value="Ribosomal_bL25_long"/>
</dbReference>
<comment type="subunit">
    <text evidence="5">Part of the 50S ribosomal subunit; part of the 5S rRNA/L5/L18/L25 subcomplex. Contacts the 5S rRNA. Binds to the 5S rRNA independently of L5 and L18.</text>
</comment>
<dbReference type="Pfam" id="PF14693">
    <property type="entry name" value="Ribosomal_TL5_C"/>
    <property type="match status" value="1"/>
</dbReference>
<comment type="function">
    <text evidence="5">This is one of the proteins that binds to the 5S RNA in the ribosome where it forms part of the central protuberance.</text>
</comment>
<dbReference type="Pfam" id="PF01386">
    <property type="entry name" value="Ribosomal_L25p"/>
    <property type="match status" value="1"/>
</dbReference>
<keyword evidence="9" id="KW-1185">Reference proteome</keyword>
<dbReference type="SUPFAM" id="SSF50715">
    <property type="entry name" value="Ribosomal protein L25-like"/>
    <property type="match status" value="1"/>
</dbReference>
<evidence type="ECO:0000259" key="6">
    <source>
        <dbReference type="Pfam" id="PF01386"/>
    </source>
</evidence>
<dbReference type="InterPro" id="IPR011035">
    <property type="entry name" value="Ribosomal_bL25/Gln-tRNA_synth"/>
</dbReference>
<dbReference type="PANTHER" id="PTHR33284">
    <property type="entry name" value="RIBOSOMAL PROTEIN L25/GLN-TRNA SYNTHETASE, ANTI-CODON-BINDING DOMAIN-CONTAINING PROTEIN"/>
    <property type="match status" value="1"/>
</dbReference>
<sequence>MSEIKLVAEARTEFGKGAARRIRRASQIPAVLYGHGTDPVHIALPGHVTTLALKQSNALFSIELDGKPVLAIAKDVQRDPVKDVVEHIDLLIVKKGEKVEVEVNVHVVGESAPGTIHVVESQTLLLEAEATHLPEAVEVSIEGLEAGHIVRAGEITLPKGSVFHGDAELAVVAITEPRSEVAAEAEAEAAEAADEAPAEA</sequence>
<dbReference type="PANTHER" id="PTHR33284:SF1">
    <property type="entry name" value="RIBOSOMAL PROTEIN L25_GLN-TRNA SYNTHETASE, ANTI-CODON-BINDING DOMAIN-CONTAINING PROTEIN"/>
    <property type="match status" value="1"/>
</dbReference>
<dbReference type="NCBIfam" id="TIGR00731">
    <property type="entry name" value="bL25_bact_ctc"/>
    <property type="match status" value="1"/>
</dbReference>
<name>A0ABR8RPF2_9CELL</name>
<dbReference type="HAMAP" id="MF_01334">
    <property type="entry name" value="Ribosomal_bL25_CTC"/>
    <property type="match status" value="1"/>
</dbReference>
<dbReference type="Proteomes" id="UP000641803">
    <property type="component" value="Unassembled WGS sequence"/>
</dbReference>
<evidence type="ECO:0000256" key="3">
    <source>
        <dbReference type="ARBA" id="ARBA00022980"/>
    </source>
</evidence>
<dbReference type="InterPro" id="IPR020930">
    <property type="entry name" value="Ribosomal_uL5_bac-type"/>
</dbReference>
<keyword evidence="3 5" id="KW-0689">Ribosomal protein</keyword>
<dbReference type="InterPro" id="IPR029751">
    <property type="entry name" value="Ribosomal_L25_dom"/>
</dbReference>
<gene>
    <name evidence="5" type="primary">rplY</name>
    <name evidence="5" type="synonym">ctc</name>
    <name evidence="8" type="ORF">H9652_04480</name>
</gene>
<evidence type="ECO:0000259" key="7">
    <source>
        <dbReference type="Pfam" id="PF14693"/>
    </source>
</evidence>
<dbReference type="InterPro" id="IPR020057">
    <property type="entry name" value="Ribosomal_bL25_b-dom"/>
</dbReference>
<accession>A0ABR8RPF2</accession>
<feature type="domain" description="Large ribosomal subunit protein bL25 L25" evidence="6">
    <location>
        <begin position="6"/>
        <end position="90"/>
    </location>
</feature>
<evidence type="ECO:0000256" key="5">
    <source>
        <dbReference type="HAMAP-Rule" id="MF_01334"/>
    </source>
</evidence>
<proteinExistence type="inferred from homology"/>
<dbReference type="InterPro" id="IPR037121">
    <property type="entry name" value="Ribosomal_bL25_C"/>
</dbReference>
<protein>
    <recommendedName>
        <fullName evidence="5">Large ribosomal subunit protein bL25</fullName>
    </recommendedName>
    <alternativeName>
        <fullName evidence="5">General stress protein CTC</fullName>
    </alternativeName>
</protein>
<dbReference type="GO" id="GO:0005840">
    <property type="term" value="C:ribosome"/>
    <property type="evidence" value="ECO:0007669"/>
    <property type="project" value="UniProtKB-KW"/>
</dbReference>
<reference evidence="8 9" key="1">
    <citation type="submission" date="2020-08" db="EMBL/GenBank/DDBJ databases">
        <title>A Genomic Blueprint of the Chicken Gut Microbiome.</title>
        <authorList>
            <person name="Gilroy R."/>
            <person name="Ravi A."/>
            <person name="Getino M."/>
            <person name="Pursley I."/>
            <person name="Horton D.L."/>
            <person name="Alikhan N.-F."/>
            <person name="Baker D."/>
            <person name="Gharbi K."/>
            <person name="Hall N."/>
            <person name="Watson M."/>
            <person name="Adriaenssens E.M."/>
            <person name="Foster-Nyarko E."/>
            <person name="Jarju S."/>
            <person name="Secka A."/>
            <person name="Antonio M."/>
            <person name="Oren A."/>
            <person name="Chaudhuri R."/>
            <person name="La Ragione R.M."/>
            <person name="Hildebrand F."/>
            <person name="Pallen M.J."/>
        </authorList>
    </citation>
    <scope>NUCLEOTIDE SEQUENCE [LARGE SCALE GENOMIC DNA]</scope>
    <source>
        <strain evidence="8 9">Sa4CUA1</strain>
    </source>
</reference>
<keyword evidence="2 5" id="KW-0694">RNA-binding</keyword>
<keyword evidence="1 5" id="KW-0699">rRNA-binding</keyword>
<organism evidence="8 9">
    <name type="scientific">Oerskovia rustica</name>
    <dbReference type="NCBI Taxonomy" id="2762237"/>
    <lineage>
        <taxon>Bacteria</taxon>
        <taxon>Bacillati</taxon>
        <taxon>Actinomycetota</taxon>
        <taxon>Actinomycetes</taxon>
        <taxon>Micrococcales</taxon>
        <taxon>Cellulomonadaceae</taxon>
        <taxon>Oerskovia</taxon>
    </lineage>
</organism>
<dbReference type="CDD" id="cd00495">
    <property type="entry name" value="Ribosomal_L25_TL5_CTC"/>
    <property type="match status" value="1"/>
</dbReference>
<dbReference type="InterPro" id="IPR020056">
    <property type="entry name" value="Rbsml_bL25/Gln-tRNA_synth_N"/>
</dbReference>
<evidence type="ECO:0000256" key="4">
    <source>
        <dbReference type="ARBA" id="ARBA00023274"/>
    </source>
</evidence>
<feature type="domain" description="Large ribosomal subunit protein bL25 beta" evidence="7">
    <location>
        <begin position="98"/>
        <end position="178"/>
    </location>
</feature>
<evidence type="ECO:0000313" key="8">
    <source>
        <dbReference type="EMBL" id="MBD7949665.1"/>
    </source>
</evidence>
<dbReference type="EMBL" id="JACSQQ010000005">
    <property type="protein sequence ID" value="MBD7949665.1"/>
    <property type="molecule type" value="Genomic_DNA"/>
</dbReference>
<evidence type="ECO:0000313" key="9">
    <source>
        <dbReference type="Proteomes" id="UP000641803"/>
    </source>
</evidence>
<evidence type="ECO:0000256" key="2">
    <source>
        <dbReference type="ARBA" id="ARBA00022884"/>
    </source>
</evidence>
<comment type="caution">
    <text evidence="8">The sequence shown here is derived from an EMBL/GenBank/DDBJ whole genome shotgun (WGS) entry which is preliminary data.</text>
</comment>
<dbReference type="RefSeq" id="WP_191795064.1">
    <property type="nucleotide sequence ID" value="NZ_JACSQQ010000005.1"/>
</dbReference>
<dbReference type="Gene3D" id="2.170.120.20">
    <property type="entry name" value="Ribosomal protein L25, beta domain"/>
    <property type="match status" value="1"/>
</dbReference>
<dbReference type="NCBIfam" id="NF004131">
    <property type="entry name" value="PRK05618.2-1"/>
    <property type="match status" value="1"/>
</dbReference>
<comment type="similarity">
    <text evidence="5">Belongs to the bacterial ribosomal protein bL25 family. CTC subfamily.</text>
</comment>
<dbReference type="Gene3D" id="2.40.240.10">
    <property type="entry name" value="Ribosomal Protein L25, Chain P"/>
    <property type="match status" value="1"/>
</dbReference>
<evidence type="ECO:0000256" key="1">
    <source>
        <dbReference type="ARBA" id="ARBA00022730"/>
    </source>
</evidence>